<dbReference type="Gene3D" id="1.20.1250.20">
    <property type="entry name" value="MFS general substrate transporter like domains"/>
    <property type="match status" value="1"/>
</dbReference>
<dbReference type="KEGG" id="spue:AB5L97_05555"/>
<organism evidence="2">
    <name type="scientific">Sinomonas puerhi</name>
    <dbReference type="NCBI Taxonomy" id="3238584"/>
    <lineage>
        <taxon>Bacteria</taxon>
        <taxon>Bacillati</taxon>
        <taxon>Actinomycetota</taxon>
        <taxon>Actinomycetes</taxon>
        <taxon>Micrococcales</taxon>
        <taxon>Micrococcaceae</taxon>
        <taxon>Sinomonas</taxon>
    </lineage>
</organism>
<dbReference type="RefSeq" id="WP_369046790.1">
    <property type="nucleotide sequence ID" value="NZ_CP163302.1"/>
</dbReference>
<evidence type="ECO:0008006" key="3">
    <source>
        <dbReference type="Google" id="ProtNLM"/>
    </source>
</evidence>
<dbReference type="AlphaFoldDB" id="A0AB39L603"/>
<evidence type="ECO:0000256" key="1">
    <source>
        <dbReference type="SAM" id="Phobius"/>
    </source>
</evidence>
<keyword evidence="1" id="KW-0812">Transmembrane</keyword>
<dbReference type="InterPro" id="IPR036259">
    <property type="entry name" value="MFS_trans_sf"/>
</dbReference>
<proteinExistence type="predicted"/>
<evidence type="ECO:0000313" key="2">
    <source>
        <dbReference type="EMBL" id="XDP46475.1"/>
    </source>
</evidence>
<protein>
    <recommendedName>
        <fullName evidence="3">MFS transporter</fullName>
    </recommendedName>
</protein>
<gene>
    <name evidence="2" type="ORF">AB5L97_05555</name>
</gene>
<keyword evidence="1" id="KW-0472">Membrane</keyword>
<accession>A0AB39L603</accession>
<sequence length="116" mass="11824">MNREAPVKADRLLDPARKLTQRHIRSASTPNDEVRVLYAGPTQLRATATGWGIGVGRLGSIVGSALGGVLLTGLGPSGYFAALAVPLVVAAAATLLVKAARAQTTEGELEAVAAGH</sequence>
<name>A0AB39L603_9MICC</name>
<dbReference type="EMBL" id="CP163302">
    <property type="protein sequence ID" value="XDP46475.1"/>
    <property type="molecule type" value="Genomic_DNA"/>
</dbReference>
<feature type="transmembrane region" description="Helical" evidence="1">
    <location>
        <begin position="78"/>
        <end position="97"/>
    </location>
</feature>
<keyword evidence="1" id="KW-1133">Transmembrane helix</keyword>
<reference evidence="2" key="1">
    <citation type="submission" date="2024-07" db="EMBL/GenBank/DDBJ databases">
        <authorList>
            <person name="fu j."/>
        </authorList>
    </citation>
    <scope>NUCLEOTIDE SEQUENCE</scope>
    <source>
        <strain evidence="2">P10A9</strain>
    </source>
</reference>
<dbReference type="SUPFAM" id="SSF103473">
    <property type="entry name" value="MFS general substrate transporter"/>
    <property type="match status" value="1"/>
</dbReference>